<keyword evidence="2" id="KW-0479">Metal-binding</keyword>
<feature type="region of interest" description="Disordered" evidence="10">
    <location>
        <begin position="1"/>
        <end position="38"/>
    </location>
</feature>
<dbReference type="PANTHER" id="PTHR31948">
    <property type="entry name" value="ZINC-FINGER HOMEODOMAIN PROTEIN 2"/>
    <property type="match status" value="1"/>
</dbReference>
<evidence type="ECO:0000313" key="12">
    <source>
        <dbReference type="EMBL" id="KAG6397513.1"/>
    </source>
</evidence>
<evidence type="ECO:0000256" key="6">
    <source>
        <dbReference type="ARBA" id="ARBA00023125"/>
    </source>
</evidence>
<dbReference type="PROSITE" id="PS51523">
    <property type="entry name" value="ZF_HD_DIMER"/>
    <property type="match status" value="1"/>
</dbReference>
<dbReference type="GO" id="GO:0005634">
    <property type="term" value="C:nucleus"/>
    <property type="evidence" value="ECO:0007669"/>
    <property type="project" value="UniProtKB-SubCell"/>
</dbReference>
<dbReference type="Gene3D" id="1.10.10.60">
    <property type="entry name" value="Homeodomain-like"/>
    <property type="match status" value="1"/>
</dbReference>
<gene>
    <name evidence="12" type="ORF">SASPL_143681</name>
</gene>
<feature type="compositionally biased region" description="Acidic residues" evidence="10">
    <location>
        <begin position="1"/>
        <end position="12"/>
    </location>
</feature>
<evidence type="ECO:0000256" key="9">
    <source>
        <dbReference type="ARBA" id="ARBA00023242"/>
    </source>
</evidence>
<evidence type="ECO:0000256" key="10">
    <source>
        <dbReference type="SAM" id="MobiDB-lite"/>
    </source>
</evidence>
<reference evidence="12" key="1">
    <citation type="submission" date="2018-01" db="EMBL/GenBank/DDBJ databases">
        <authorList>
            <person name="Mao J.F."/>
        </authorList>
    </citation>
    <scope>NUCLEOTIDE SEQUENCE</scope>
    <source>
        <strain evidence="12">Huo1</strain>
        <tissue evidence="12">Leaf</tissue>
    </source>
</reference>
<evidence type="ECO:0000256" key="7">
    <source>
        <dbReference type="ARBA" id="ARBA00023155"/>
    </source>
</evidence>
<comment type="caution">
    <text evidence="12">The sequence shown here is derived from an EMBL/GenBank/DDBJ whole genome shotgun (WGS) entry which is preliminary data.</text>
</comment>
<dbReference type="NCBIfam" id="TIGR01565">
    <property type="entry name" value="homeo_ZF_HD"/>
    <property type="match status" value="1"/>
</dbReference>
<dbReference type="GO" id="GO:0008270">
    <property type="term" value="F:zinc ion binding"/>
    <property type="evidence" value="ECO:0007669"/>
    <property type="project" value="UniProtKB-KW"/>
</dbReference>
<evidence type="ECO:0000259" key="11">
    <source>
        <dbReference type="PROSITE" id="PS51523"/>
    </source>
</evidence>
<dbReference type="FunFam" id="1.10.10.60:FF:000257">
    <property type="entry name" value="Zinc-finger homeodomain protein 2"/>
    <property type="match status" value="1"/>
</dbReference>
<dbReference type="GO" id="GO:0003700">
    <property type="term" value="F:DNA-binding transcription factor activity"/>
    <property type="evidence" value="ECO:0007669"/>
    <property type="project" value="TreeGrafter"/>
</dbReference>
<dbReference type="AlphaFoldDB" id="A0A8X8ZAJ5"/>
<evidence type="ECO:0000256" key="2">
    <source>
        <dbReference type="ARBA" id="ARBA00022723"/>
    </source>
</evidence>
<dbReference type="GO" id="GO:0000976">
    <property type="term" value="F:transcription cis-regulatory region binding"/>
    <property type="evidence" value="ECO:0007669"/>
    <property type="project" value="TreeGrafter"/>
</dbReference>
<keyword evidence="6" id="KW-0238">DNA-binding</keyword>
<dbReference type="InterPro" id="IPR006455">
    <property type="entry name" value="Homeodomain_ZF_HD"/>
</dbReference>
<keyword evidence="3" id="KW-0863">Zinc-finger</keyword>
<reference evidence="12" key="2">
    <citation type="submission" date="2020-08" db="EMBL/GenBank/DDBJ databases">
        <title>Plant Genome Project.</title>
        <authorList>
            <person name="Zhang R.-G."/>
        </authorList>
    </citation>
    <scope>NUCLEOTIDE SEQUENCE</scope>
    <source>
        <strain evidence="12">Huo1</strain>
        <tissue evidence="12">Leaf</tissue>
    </source>
</reference>
<evidence type="ECO:0000256" key="1">
    <source>
        <dbReference type="ARBA" id="ARBA00004123"/>
    </source>
</evidence>
<accession>A0A8X8ZAJ5</accession>
<keyword evidence="13" id="KW-1185">Reference proteome</keyword>
<dbReference type="Pfam" id="PF04770">
    <property type="entry name" value="ZF-HD_dimer"/>
    <property type="match status" value="1"/>
</dbReference>
<keyword evidence="8" id="KW-0804">Transcription</keyword>
<proteinExistence type="predicted"/>
<sequence>MDYEDQEEEQEGEVAYNNDSLLPKIPSPVHSAAAAPPPPLRKPRYKECLKNHAVALCANAVDGCGEFLPAGDDGTLESLKCAACGCHRNFHRRETEAAAAGSGFGYGNQQPLLLAAAHQHPLSHFGYRTGPGGYGPPHRAAPIALALPQSSREELEGYFSGPGSGGRKRFRTKFTAEQKERMLSLAERLDWKIQKQDEELVQQFCSEAGIKRHVLKVWMHNNKHTLEKPEAFCTAFIACVGKTLSHSTSRSTFQLSPTLFFAVSVPFLNPSPLPFLNPSLLWILTMVDTRRSKLNDERSLCSRTSSGPVPRMFAAFGEKSVVGEGLLESSIAVLVICVEGVKVFEESIQRRRKVGFYNGGFQRFQSAPDLREELRPIVATDRRLDLLRSVFNLIDDYLVDLARHAAADFARLLRPLPLLLHVIHHVPQWRCLVHLY</sequence>
<evidence type="ECO:0000256" key="5">
    <source>
        <dbReference type="ARBA" id="ARBA00023015"/>
    </source>
</evidence>
<dbReference type="GO" id="GO:0050793">
    <property type="term" value="P:regulation of developmental process"/>
    <property type="evidence" value="ECO:0007669"/>
    <property type="project" value="TreeGrafter"/>
</dbReference>
<feature type="domain" description="ZF-HD dimerization-type" evidence="11">
    <location>
        <begin position="45"/>
        <end position="94"/>
    </location>
</feature>
<evidence type="ECO:0000256" key="3">
    <source>
        <dbReference type="ARBA" id="ARBA00022771"/>
    </source>
</evidence>
<keyword evidence="5" id="KW-0805">Transcription regulation</keyword>
<dbReference type="SUPFAM" id="SSF46689">
    <property type="entry name" value="Homeodomain-like"/>
    <property type="match status" value="1"/>
</dbReference>
<name>A0A8X8ZAJ5_SALSN</name>
<protein>
    <recommendedName>
        <fullName evidence="11">ZF-HD dimerization-type domain-containing protein</fullName>
    </recommendedName>
</protein>
<keyword evidence="7" id="KW-0371">Homeobox</keyword>
<dbReference type="PANTHER" id="PTHR31948:SF140">
    <property type="entry name" value="ZINC-FINGER HOMEODOMAIN PROTEIN 2"/>
    <property type="match status" value="1"/>
</dbReference>
<dbReference type="Proteomes" id="UP000298416">
    <property type="component" value="Unassembled WGS sequence"/>
</dbReference>
<organism evidence="12">
    <name type="scientific">Salvia splendens</name>
    <name type="common">Scarlet sage</name>
    <dbReference type="NCBI Taxonomy" id="180675"/>
    <lineage>
        <taxon>Eukaryota</taxon>
        <taxon>Viridiplantae</taxon>
        <taxon>Streptophyta</taxon>
        <taxon>Embryophyta</taxon>
        <taxon>Tracheophyta</taxon>
        <taxon>Spermatophyta</taxon>
        <taxon>Magnoliopsida</taxon>
        <taxon>eudicotyledons</taxon>
        <taxon>Gunneridae</taxon>
        <taxon>Pentapetalae</taxon>
        <taxon>asterids</taxon>
        <taxon>lamiids</taxon>
        <taxon>Lamiales</taxon>
        <taxon>Lamiaceae</taxon>
        <taxon>Nepetoideae</taxon>
        <taxon>Mentheae</taxon>
        <taxon>Salviinae</taxon>
        <taxon>Salvia</taxon>
        <taxon>Salvia subgen. Calosphace</taxon>
        <taxon>core Calosphace</taxon>
    </lineage>
</organism>
<dbReference type="InterPro" id="IPR009057">
    <property type="entry name" value="Homeodomain-like_sf"/>
</dbReference>
<evidence type="ECO:0000256" key="8">
    <source>
        <dbReference type="ARBA" id="ARBA00023163"/>
    </source>
</evidence>
<evidence type="ECO:0000256" key="4">
    <source>
        <dbReference type="ARBA" id="ARBA00022833"/>
    </source>
</evidence>
<evidence type="ECO:0000313" key="13">
    <source>
        <dbReference type="Proteomes" id="UP000298416"/>
    </source>
</evidence>
<dbReference type="NCBIfam" id="TIGR01566">
    <property type="entry name" value="ZF_HD_prot_N"/>
    <property type="match status" value="1"/>
</dbReference>
<dbReference type="InterPro" id="IPR006456">
    <property type="entry name" value="ZF_HD_homeobox_Cys/His_dimer"/>
</dbReference>
<dbReference type="EMBL" id="PNBA02000016">
    <property type="protein sequence ID" value="KAG6397513.1"/>
    <property type="molecule type" value="Genomic_DNA"/>
</dbReference>
<keyword evidence="9" id="KW-0539">Nucleus</keyword>
<keyword evidence="4" id="KW-0862">Zinc</keyword>
<comment type="subcellular location">
    <subcellularLocation>
        <location evidence="1">Nucleus</location>
    </subcellularLocation>
</comment>